<name>A0A2T2X6Q1_9FIRM</name>
<gene>
    <name evidence="1" type="ORF">C7B46_18280</name>
</gene>
<dbReference type="AlphaFoldDB" id="A0A2T2X6Q1"/>
<dbReference type="EMBL" id="PXYW01000085">
    <property type="protein sequence ID" value="PSR30155.1"/>
    <property type="molecule type" value="Genomic_DNA"/>
</dbReference>
<sequence length="83" mass="9116">MVRLFRPAVHGPDQVRLRQRGAAAVTGVVTADHAQFANMLPHFSATYNTTPTGIREDLNSGKGRCRFPAQFQRRPQITKAGIG</sequence>
<proteinExistence type="predicted"/>
<protein>
    <submittedName>
        <fullName evidence="1">Uncharacterized protein</fullName>
    </submittedName>
</protein>
<dbReference type="Proteomes" id="UP000242972">
    <property type="component" value="Unassembled WGS sequence"/>
</dbReference>
<comment type="caution">
    <text evidence="1">The sequence shown here is derived from an EMBL/GenBank/DDBJ whole genome shotgun (WGS) entry which is preliminary data.</text>
</comment>
<evidence type="ECO:0000313" key="1">
    <source>
        <dbReference type="EMBL" id="PSR30155.1"/>
    </source>
</evidence>
<reference evidence="1 2" key="1">
    <citation type="journal article" date="2014" name="BMC Genomics">
        <title>Comparison of environmental and isolate Sulfobacillus genomes reveals diverse carbon, sulfur, nitrogen, and hydrogen metabolisms.</title>
        <authorList>
            <person name="Justice N.B."/>
            <person name="Norman A."/>
            <person name="Brown C.T."/>
            <person name="Singh A."/>
            <person name="Thomas B.C."/>
            <person name="Banfield J.F."/>
        </authorList>
    </citation>
    <scope>NUCLEOTIDE SEQUENCE [LARGE SCALE GENOMIC DNA]</scope>
    <source>
        <strain evidence="1">AMDSBA4</strain>
    </source>
</reference>
<evidence type="ECO:0000313" key="2">
    <source>
        <dbReference type="Proteomes" id="UP000242972"/>
    </source>
</evidence>
<organism evidence="1 2">
    <name type="scientific">Sulfobacillus benefaciens</name>
    <dbReference type="NCBI Taxonomy" id="453960"/>
    <lineage>
        <taxon>Bacteria</taxon>
        <taxon>Bacillati</taxon>
        <taxon>Bacillota</taxon>
        <taxon>Clostridia</taxon>
        <taxon>Eubacteriales</taxon>
        <taxon>Clostridiales Family XVII. Incertae Sedis</taxon>
        <taxon>Sulfobacillus</taxon>
    </lineage>
</organism>
<accession>A0A2T2X6Q1</accession>